<evidence type="ECO:0000313" key="2">
    <source>
        <dbReference type="EMBL" id="MPN38999.1"/>
    </source>
</evidence>
<dbReference type="InterPro" id="IPR005194">
    <property type="entry name" value="Glyco_hydro_65_C"/>
</dbReference>
<proteinExistence type="predicted"/>
<dbReference type="EC" id="2.4.1.64" evidence="2"/>
<keyword evidence="2" id="KW-0808">Transferase</keyword>
<evidence type="ECO:0000259" key="1">
    <source>
        <dbReference type="Pfam" id="PF03633"/>
    </source>
</evidence>
<accession>A0A645HLA1</accession>
<comment type="caution">
    <text evidence="2">The sequence shown here is derived from an EMBL/GenBank/DDBJ whole genome shotgun (WGS) entry which is preliminary data.</text>
</comment>
<dbReference type="Pfam" id="PF03633">
    <property type="entry name" value="Glyco_hydro_65C"/>
    <property type="match status" value="1"/>
</dbReference>
<dbReference type="GO" id="GO:0047656">
    <property type="term" value="F:alpha,alpha-trehalose phosphorylase activity"/>
    <property type="evidence" value="ECO:0007669"/>
    <property type="project" value="UniProtKB-EC"/>
</dbReference>
<sequence>MDLDDTHDNTRDGIHTANMGGAYLCVVAGFAGLRIREDGLHFRITLPNQWQGYSFCLQYRGSELKITVEPGQTVLTLLTGLPIPLFIEERPYLLQNTITIRRDTR</sequence>
<organism evidence="2">
    <name type="scientific">bioreactor metagenome</name>
    <dbReference type="NCBI Taxonomy" id="1076179"/>
    <lineage>
        <taxon>unclassified sequences</taxon>
        <taxon>metagenomes</taxon>
        <taxon>ecological metagenomes</taxon>
    </lineage>
</organism>
<dbReference type="PANTHER" id="PTHR11051">
    <property type="entry name" value="GLYCOSYL HYDROLASE-RELATED"/>
    <property type="match status" value="1"/>
</dbReference>
<dbReference type="InterPro" id="IPR008928">
    <property type="entry name" value="6-hairpin_glycosidase_sf"/>
</dbReference>
<dbReference type="GO" id="GO:0004553">
    <property type="term" value="F:hydrolase activity, hydrolyzing O-glycosyl compounds"/>
    <property type="evidence" value="ECO:0007669"/>
    <property type="project" value="TreeGrafter"/>
</dbReference>
<dbReference type="PANTHER" id="PTHR11051:SF8">
    <property type="entry name" value="PROTEIN-GLUCOSYLGALACTOSYLHYDROXYLYSINE GLUCOSIDASE"/>
    <property type="match status" value="1"/>
</dbReference>
<dbReference type="Gene3D" id="2.60.420.10">
    <property type="entry name" value="Maltose phosphorylase, domain 3"/>
    <property type="match status" value="1"/>
</dbReference>
<dbReference type="EMBL" id="VSSQ01094563">
    <property type="protein sequence ID" value="MPN38999.1"/>
    <property type="molecule type" value="Genomic_DNA"/>
</dbReference>
<feature type="domain" description="Glycoside hydrolase family 65 C-terminal" evidence="1">
    <location>
        <begin position="33"/>
        <end position="93"/>
    </location>
</feature>
<gene>
    <name evidence="2" type="primary">treP_5</name>
    <name evidence="2" type="ORF">SDC9_186525</name>
</gene>
<dbReference type="GO" id="GO:0005975">
    <property type="term" value="P:carbohydrate metabolic process"/>
    <property type="evidence" value="ECO:0007669"/>
    <property type="project" value="InterPro"/>
</dbReference>
<reference evidence="2" key="1">
    <citation type="submission" date="2019-08" db="EMBL/GenBank/DDBJ databases">
        <authorList>
            <person name="Kucharzyk K."/>
            <person name="Murdoch R.W."/>
            <person name="Higgins S."/>
            <person name="Loffler F."/>
        </authorList>
    </citation>
    <scope>NUCLEOTIDE SEQUENCE</scope>
</reference>
<keyword evidence="2" id="KW-0328">Glycosyltransferase</keyword>
<name>A0A645HLA1_9ZZZZ</name>
<dbReference type="SUPFAM" id="SSF48208">
    <property type="entry name" value="Six-hairpin glycosidases"/>
    <property type="match status" value="1"/>
</dbReference>
<dbReference type="AlphaFoldDB" id="A0A645HLA1"/>
<protein>
    <submittedName>
        <fullName evidence="2">Alpha,alpha-trehalose phosphorylase</fullName>
        <ecNumber evidence="2">2.4.1.64</ecNumber>
    </submittedName>
</protein>